<dbReference type="InterPro" id="IPR033492">
    <property type="entry name" value="Trim54_Bbox2_Zfn"/>
</dbReference>
<evidence type="ECO:0000256" key="2">
    <source>
        <dbReference type="ARBA" id="ARBA00003888"/>
    </source>
</evidence>
<evidence type="ECO:0000256" key="16">
    <source>
        <dbReference type="ARBA" id="ARBA00023242"/>
    </source>
</evidence>
<comment type="function">
    <text evidence="2">May bind and stabilize microtubules during myotubes formation.</text>
</comment>
<keyword evidence="11 17" id="KW-0863">Zinc-finger</keyword>
<evidence type="ECO:0000259" key="22">
    <source>
        <dbReference type="PROSITE" id="PS51262"/>
    </source>
</evidence>
<dbReference type="GO" id="GO:0005874">
    <property type="term" value="C:microtubule"/>
    <property type="evidence" value="ECO:0007669"/>
    <property type="project" value="UniProtKB-KW"/>
</dbReference>
<dbReference type="eggNOG" id="KOG2177">
    <property type="taxonomic scope" value="Eukaryota"/>
</dbReference>
<feature type="domain" description="COS" evidence="22">
    <location>
        <begin position="309"/>
        <end position="367"/>
    </location>
</feature>
<dbReference type="Proteomes" id="UP000018468">
    <property type="component" value="Linkage group LG6"/>
</dbReference>
<dbReference type="STRING" id="7918.ENSLOCP00000005699"/>
<keyword evidence="14 18" id="KW-0175">Coiled coil</keyword>
<evidence type="ECO:0000256" key="15">
    <source>
        <dbReference type="ARBA" id="ARBA00023179"/>
    </source>
</evidence>
<evidence type="ECO:0000256" key="9">
    <source>
        <dbReference type="ARBA" id="ARBA00022701"/>
    </source>
</evidence>
<dbReference type="FunFam" id="3.30.40.10:FF:000014">
    <property type="entry name" value="probable E3 ubiquitin-protein ligase MID2"/>
    <property type="match status" value="1"/>
</dbReference>
<evidence type="ECO:0000256" key="12">
    <source>
        <dbReference type="ARBA" id="ARBA00022782"/>
    </source>
</evidence>
<dbReference type="Pfam" id="PF13445">
    <property type="entry name" value="zf-RING_UBOX"/>
    <property type="match status" value="1"/>
</dbReference>
<dbReference type="InterPro" id="IPR001841">
    <property type="entry name" value="Znf_RING"/>
</dbReference>
<feature type="domain" description="RING-type" evidence="20">
    <location>
        <begin position="23"/>
        <end position="77"/>
    </location>
</feature>
<keyword evidence="24" id="KW-1185">Reference proteome</keyword>
<dbReference type="CDD" id="cd19833">
    <property type="entry name" value="Bbox2_MuRF3_C-II"/>
    <property type="match status" value="1"/>
</dbReference>
<dbReference type="GO" id="GO:0061630">
    <property type="term" value="F:ubiquitin protein ligase activity"/>
    <property type="evidence" value="ECO:0000318"/>
    <property type="project" value="GO_Central"/>
</dbReference>
<evidence type="ECO:0000256" key="13">
    <source>
        <dbReference type="ARBA" id="ARBA00022833"/>
    </source>
</evidence>
<keyword evidence="16" id="KW-0539">Nucleus</keyword>
<dbReference type="InterPro" id="IPR000315">
    <property type="entry name" value="Znf_B-box"/>
</dbReference>
<dbReference type="PROSITE" id="PS50089">
    <property type="entry name" value="ZF_RING_2"/>
    <property type="match status" value="1"/>
</dbReference>
<dbReference type="EC" id="2.3.2.27" evidence="5"/>
<dbReference type="InParanoid" id="W5MBE0"/>
<evidence type="ECO:0000256" key="14">
    <source>
        <dbReference type="ARBA" id="ARBA00023054"/>
    </source>
</evidence>
<evidence type="ECO:0000256" key="6">
    <source>
        <dbReference type="ARBA" id="ARBA00014725"/>
    </source>
</evidence>
<organism evidence="23 24">
    <name type="scientific">Lepisosteus oculatus</name>
    <name type="common">Spotted gar</name>
    <dbReference type="NCBI Taxonomy" id="7918"/>
    <lineage>
        <taxon>Eukaryota</taxon>
        <taxon>Metazoa</taxon>
        <taxon>Chordata</taxon>
        <taxon>Craniata</taxon>
        <taxon>Vertebrata</taxon>
        <taxon>Euteleostomi</taxon>
        <taxon>Actinopterygii</taxon>
        <taxon>Neopterygii</taxon>
        <taxon>Holostei</taxon>
        <taxon>Semionotiformes</taxon>
        <taxon>Lepisosteidae</taxon>
        <taxon>Lepisosteus</taxon>
    </lineage>
</organism>
<comment type="subcellular location">
    <subcellularLocation>
        <location evidence="4">Cytoplasm</location>
    </subcellularLocation>
    <subcellularLocation>
        <location evidence="3">Nucleus</location>
    </subcellularLocation>
</comment>
<feature type="domain" description="B box-type" evidence="21">
    <location>
        <begin position="116"/>
        <end position="158"/>
    </location>
</feature>
<dbReference type="PROSITE" id="PS51262">
    <property type="entry name" value="COS"/>
    <property type="match status" value="1"/>
</dbReference>
<dbReference type="GeneTree" id="ENSGT00940000156529"/>
<feature type="coiled-coil region" evidence="18">
    <location>
        <begin position="223"/>
        <end position="279"/>
    </location>
</feature>
<dbReference type="GO" id="GO:0005634">
    <property type="term" value="C:nucleus"/>
    <property type="evidence" value="ECO:0007669"/>
    <property type="project" value="UniProtKB-SubCell"/>
</dbReference>
<evidence type="ECO:0000256" key="1">
    <source>
        <dbReference type="ARBA" id="ARBA00000900"/>
    </source>
</evidence>
<evidence type="ECO:0000313" key="24">
    <source>
        <dbReference type="Proteomes" id="UP000018468"/>
    </source>
</evidence>
<dbReference type="InterPro" id="IPR050617">
    <property type="entry name" value="E3_ligase_FN3/SPRY"/>
</dbReference>
<dbReference type="Gene3D" id="3.30.160.60">
    <property type="entry name" value="Classic Zinc Finger"/>
    <property type="match status" value="1"/>
</dbReference>
<dbReference type="EMBL" id="AHAT01009594">
    <property type="status" value="NOT_ANNOTATED_CDS"/>
    <property type="molecule type" value="Genomic_DNA"/>
</dbReference>
<reference evidence="23" key="3">
    <citation type="submission" date="2025-09" db="UniProtKB">
        <authorList>
            <consortium name="Ensembl"/>
        </authorList>
    </citation>
    <scope>IDENTIFICATION</scope>
</reference>
<dbReference type="Bgee" id="ENSLOCG00000004733">
    <property type="expression patterns" value="Expressed in larva and 7 other cell types or tissues"/>
</dbReference>
<evidence type="ECO:0000256" key="17">
    <source>
        <dbReference type="PROSITE-ProRule" id="PRU00024"/>
    </source>
</evidence>
<dbReference type="PROSITE" id="PS50119">
    <property type="entry name" value="ZF_BBOX"/>
    <property type="match status" value="1"/>
</dbReference>
<evidence type="ECO:0000313" key="23">
    <source>
        <dbReference type="Ensembl" id="ENSLOCP00000005699.1"/>
    </source>
</evidence>
<dbReference type="PANTHER" id="PTHR24099">
    <property type="entry name" value="E3 UBIQUITIN-PROTEIN LIGASE TRIM36-RELATED"/>
    <property type="match status" value="1"/>
</dbReference>
<keyword evidence="7" id="KW-0963">Cytoplasm</keyword>
<accession>W5MBE0</accession>
<evidence type="ECO:0000256" key="19">
    <source>
        <dbReference type="SAM" id="MobiDB-lite"/>
    </source>
</evidence>
<keyword evidence="8" id="KW-0808">Transferase</keyword>
<proteinExistence type="predicted"/>
<evidence type="ECO:0000256" key="3">
    <source>
        <dbReference type="ARBA" id="ARBA00004123"/>
    </source>
</evidence>
<dbReference type="PANTHER" id="PTHR24099:SF17">
    <property type="entry name" value="TRIPARTITE MOTIF CONTAINING 55"/>
    <property type="match status" value="1"/>
</dbReference>
<feature type="region of interest" description="Disordered" evidence="19">
    <location>
        <begin position="368"/>
        <end position="400"/>
    </location>
</feature>
<evidence type="ECO:0000259" key="20">
    <source>
        <dbReference type="PROSITE" id="PS50089"/>
    </source>
</evidence>
<evidence type="ECO:0000256" key="5">
    <source>
        <dbReference type="ARBA" id="ARBA00012483"/>
    </source>
</evidence>
<keyword evidence="12" id="KW-0221">Differentiation</keyword>
<dbReference type="SMART" id="SM00336">
    <property type="entry name" value="BBOX"/>
    <property type="match status" value="1"/>
</dbReference>
<dbReference type="PROSITE" id="PS00518">
    <property type="entry name" value="ZF_RING_1"/>
    <property type="match status" value="1"/>
</dbReference>
<dbReference type="Gene3D" id="3.30.40.10">
    <property type="entry name" value="Zinc/RING finger domain, C3HC4 (zinc finger)"/>
    <property type="match status" value="1"/>
</dbReference>
<dbReference type="SUPFAM" id="SSF57845">
    <property type="entry name" value="B-box zinc-binding domain"/>
    <property type="match status" value="1"/>
</dbReference>
<reference evidence="23" key="2">
    <citation type="submission" date="2025-08" db="UniProtKB">
        <authorList>
            <consortium name="Ensembl"/>
        </authorList>
    </citation>
    <scope>IDENTIFICATION</scope>
</reference>
<keyword evidence="10" id="KW-0479">Metal-binding</keyword>
<evidence type="ECO:0000256" key="7">
    <source>
        <dbReference type="ARBA" id="ARBA00022490"/>
    </source>
</evidence>
<dbReference type="GO" id="GO:0005737">
    <property type="term" value="C:cytoplasm"/>
    <property type="evidence" value="ECO:0000318"/>
    <property type="project" value="GO_Central"/>
</dbReference>
<keyword evidence="15" id="KW-0514">Muscle protein</keyword>
<dbReference type="AlphaFoldDB" id="W5MBE0"/>
<dbReference type="InterPro" id="IPR027370">
    <property type="entry name" value="Znf-RING_euk"/>
</dbReference>
<sequence length="400" mass="45893">MDFQSSIIQESNRMENLEKQLICPICLEIFSKPVVILPCQHNLCRKCANDVFQAANPYWTSRGTNISGGRFRCPSCRHEVVLDRHGVYGLQRNLLVENIIDIYKQESSSPRPLKKVDQPMCLEHEDEKINIYCVTCQVPTCSMCKVFGAHKNCEVSPLENVYQHQKRHGFSYQSILESGINRKYVVLSVLHASCSDNAVPSSHCILPWQTELSDGIATLVAGNDRVQAIMNQLEDTCRTIEENSQRQKQSLSEHFDMLYAILEERKGEMLLKISQEQEEKMSYVRSLIQQYKEQLDGSSKLVETAIHSMEEPTVATFLMNAKQLLKDMTEASKQTHIQRTEPGFENMDHFTLNIEHIEAMLRTMDFGTEAEHDEEYDEEEQEEEEEEGGEEPSEDQTTGI</sequence>
<name>W5MBE0_LEPOC</name>
<dbReference type="OMA" id="NQLEESC"/>
<protein>
    <recommendedName>
        <fullName evidence="6">Tripartite motif-containing protein 54</fullName>
        <ecNumber evidence="5">2.3.2.27</ecNumber>
    </recommendedName>
</protein>
<dbReference type="GO" id="GO:0008270">
    <property type="term" value="F:zinc ion binding"/>
    <property type="evidence" value="ECO:0007669"/>
    <property type="project" value="UniProtKB-KW"/>
</dbReference>
<evidence type="ECO:0000256" key="8">
    <source>
        <dbReference type="ARBA" id="ARBA00022679"/>
    </source>
</evidence>
<dbReference type="Pfam" id="PF00643">
    <property type="entry name" value="zf-B_box"/>
    <property type="match status" value="1"/>
</dbReference>
<dbReference type="Gene3D" id="1.20.5.170">
    <property type="match status" value="1"/>
</dbReference>
<keyword evidence="13" id="KW-0862">Zinc</keyword>
<dbReference type="InterPro" id="IPR017903">
    <property type="entry name" value="COS_domain"/>
</dbReference>
<dbReference type="EMBL" id="AHAT01009593">
    <property type="status" value="NOT_ANNOTATED_CDS"/>
    <property type="molecule type" value="Genomic_DNA"/>
</dbReference>
<keyword evidence="9" id="KW-0493">Microtubule</keyword>
<dbReference type="SMART" id="SM00184">
    <property type="entry name" value="RING"/>
    <property type="match status" value="1"/>
</dbReference>
<evidence type="ECO:0000256" key="11">
    <source>
        <dbReference type="ARBA" id="ARBA00022771"/>
    </source>
</evidence>
<evidence type="ECO:0000256" key="4">
    <source>
        <dbReference type="ARBA" id="ARBA00004496"/>
    </source>
</evidence>
<dbReference type="GO" id="GO:0045087">
    <property type="term" value="P:innate immune response"/>
    <property type="evidence" value="ECO:0000318"/>
    <property type="project" value="GO_Central"/>
</dbReference>
<dbReference type="GO" id="GO:0030154">
    <property type="term" value="P:cell differentiation"/>
    <property type="evidence" value="ECO:0007669"/>
    <property type="project" value="UniProtKB-KW"/>
</dbReference>
<dbReference type="InterPro" id="IPR013083">
    <property type="entry name" value="Znf_RING/FYVE/PHD"/>
</dbReference>
<evidence type="ECO:0000256" key="10">
    <source>
        <dbReference type="ARBA" id="ARBA00022723"/>
    </source>
</evidence>
<dbReference type="InterPro" id="IPR017907">
    <property type="entry name" value="Znf_RING_CS"/>
</dbReference>
<evidence type="ECO:0000256" key="18">
    <source>
        <dbReference type="SAM" id="Coils"/>
    </source>
</evidence>
<comment type="catalytic activity">
    <reaction evidence="1">
        <text>S-ubiquitinyl-[E2 ubiquitin-conjugating enzyme]-L-cysteine + [acceptor protein]-L-lysine = [E2 ubiquitin-conjugating enzyme]-L-cysteine + N(6)-ubiquitinyl-[acceptor protein]-L-lysine.</text>
        <dbReference type="EC" id="2.3.2.27"/>
    </reaction>
</comment>
<dbReference type="SUPFAM" id="SSF57850">
    <property type="entry name" value="RING/U-box"/>
    <property type="match status" value="1"/>
</dbReference>
<evidence type="ECO:0000259" key="21">
    <source>
        <dbReference type="PROSITE" id="PS50119"/>
    </source>
</evidence>
<dbReference type="Ensembl" id="ENSLOCT00000005707.1">
    <property type="protein sequence ID" value="ENSLOCP00000005699.1"/>
    <property type="gene ID" value="ENSLOCG00000004733.1"/>
</dbReference>
<feature type="compositionally biased region" description="Acidic residues" evidence="19">
    <location>
        <begin position="371"/>
        <end position="394"/>
    </location>
</feature>
<reference evidence="24" key="1">
    <citation type="submission" date="2011-12" db="EMBL/GenBank/DDBJ databases">
        <title>The Draft Genome of Lepisosteus oculatus.</title>
        <authorList>
            <consortium name="The Broad Institute Genome Assembly &amp; Analysis Group"/>
            <consortium name="Computational R&amp;D Group"/>
            <consortium name="and Sequencing Platform"/>
            <person name="Di Palma F."/>
            <person name="Alfoldi J."/>
            <person name="Johnson J."/>
            <person name="Berlin A."/>
            <person name="Gnerre S."/>
            <person name="Jaffe D."/>
            <person name="MacCallum I."/>
            <person name="Young S."/>
            <person name="Walker B.J."/>
            <person name="Lander E.S."/>
            <person name="Lindblad-Toh K."/>
        </authorList>
    </citation>
    <scope>NUCLEOTIDE SEQUENCE [LARGE SCALE GENOMIC DNA]</scope>
</reference>